<dbReference type="AlphaFoldDB" id="A0AAN9ZFN0"/>
<keyword evidence="4" id="KW-1185">Reference proteome</keyword>
<feature type="transmembrane region" description="Helical" evidence="1">
    <location>
        <begin position="43"/>
        <end position="63"/>
    </location>
</feature>
<feature type="signal peptide" evidence="2">
    <location>
        <begin position="1"/>
        <end position="27"/>
    </location>
</feature>
<evidence type="ECO:0000256" key="1">
    <source>
        <dbReference type="SAM" id="Phobius"/>
    </source>
</evidence>
<comment type="caution">
    <text evidence="3">The sequence shown here is derived from an EMBL/GenBank/DDBJ whole genome shotgun (WGS) entry which is preliminary data.</text>
</comment>
<keyword evidence="1" id="KW-0472">Membrane</keyword>
<evidence type="ECO:0000313" key="4">
    <source>
        <dbReference type="Proteomes" id="UP001378592"/>
    </source>
</evidence>
<keyword evidence="2" id="KW-0732">Signal</keyword>
<protein>
    <recommendedName>
        <fullName evidence="5">Accessory gland protein</fullName>
    </recommendedName>
</protein>
<keyword evidence="1" id="KW-0812">Transmembrane</keyword>
<reference evidence="3 4" key="1">
    <citation type="submission" date="2024-03" db="EMBL/GenBank/DDBJ databases">
        <title>The genome assembly and annotation of the cricket Gryllus longicercus Weissman &amp; Gray.</title>
        <authorList>
            <person name="Szrajer S."/>
            <person name="Gray D."/>
            <person name="Ylla G."/>
        </authorList>
    </citation>
    <scope>NUCLEOTIDE SEQUENCE [LARGE SCALE GENOMIC DNA]</scope>
    <source>
        <strain evidence="3">DAG 2021-001</strain>
        <tissue evidence="3">Whole body minus gut</tissue>
    </source>
</reference>
<organism evidence="3 4">
    <name type="scientific">Gryllus longicercus</name>
    <dbReference type="NCBI Taxonomy" id="2509291"/>
    <lineage>
        <taxon>Eukaryota</taxon>
        <taxon>Metazoa</taxon>
        <taxon>Ecdysozoa</taxon>
        <taxon>Arthropoda</taxon>
        <taxon>Hexapoda</taxon>
        <taxon>Insecta</taxon>
        <taxon>Pterygota</taxon>
        <taxon>Neoptera</taxon>
        <taxon>Polyneoptera</taxon>
        <taxon>Orthoptera</taxon>
        <taxon>Ensifera</taxon>
        <taxon>Gryllidea</taxon>
        <taxon>Grylloidea</taxon>
        <taxon>Gryllidae</taxon>
        <taxon>Gryllinae</taxon>
        <taxon>Gryllus</taxon>
    </lineage>
</organism>
<sequence length="121" mass="13096">MCFTTGSGSTLLAILLFLFATIQGVLGDQPSTHYTPSTGDIISFTVCGCVLVIVTLICCYFCPMCSIYKRRMKQSDGLIYSSSKSVPGYGTYPTTYPEGNTQLETEGYQQNSISVISINSV</sequence>
<accession>A0AAN9ZFN0</accession>
<feature type="chain" id="PRO_5042846067" description="Accessory gland protein" evidence="2">
    <location>
        <begin position="28"/>
        <end position="121"/>
    </location>
</feature>
<evidence type="ECO:0008006" key="5">
    <source>
        <dbReference type="Google" id="ProtNLM"/>
    </source>
</evidence>
<dbReference type="EMBL" id="JAZDUA010000011">
    <property type="protein sequence ID" value="KAK7873631.1"/>
    <property type="molecule type" value="Genomic_DNA"/>
</dbReference>
<keyword evidence="1" id="KW-1133">Transmembrane helix</keyword>
<proteinExistence type="predicted"/>
<name>A0AAN9ZFN0_9ORTH</name>
<evidence type="ECO:0000313" key="3">
    <source>
        <dbReference type="EMBL" id="KAK7873631.1"/>
    </source>
</evidence>
<dbReference type="Proteomes" id="UP001378592">
    <property type="component" value="Unassembled WGS sequence"/>
</dbReference>
<gene>
    <name evidence="3" type="ORF">R5R35_009319</name>
</gene>
<evidence type="ECO:0000256" key="2">
    <source>
        <dbReference type="SAM" id="SignalP"/>
    </source>
</evidence>